<dbReference type="PROSITE" id="PS50181">
    <property type="entry name" value="FBOX"/>
    <property type="match status" value="1"/>
</dbReference>
<feature type="domain" description="F-box" evidence="1">
    <location>
        <begin position="24"/>
        <end position="72"/>
    </location>
</feature>
<sequence length="209" mass="23961">METRPSKRKKLIGFAEKDEGNHYINRISDLPDPILHHIPLSLPIKLIAQTSILSKRWRSLWSSFPDLDFTTMSPATFRSYLSLLDLNWLINNAIRHNNVHELDVEVTSDDYLNFPCEVIRSNSLCVFKLKSLNLEAGVKLLPSKVMTGGFQSLQTLSLLLVDLHEQSSLLDLFTESSFPRLKKLNLEVFYGMKHLKVSCRALEDFTLES</sequence>
<dbReference type="InterPro" id="IPR053781">
    <property type="entry name" value="F-box_AtFBL13-like"/>
</dbReference>
<accession>A0A8T2ZUY2</accession>
<evidence type="ECO:0000313" key="3">
    <source>
        <dbReference type="Proteomes" id="UP000807159"/>
    </source>
</evidence>
<organism evidence="2 3">
    <name type="scientific">Populus deltoides</name>
    <name type="common">Eastern poplar</name>
    <name type="synonym">Eastern cottonwood</name>
    <dbReference type="NCBI Taxonomy" id="3696"/>
    <lineage>
        <taxon>Eukaryota</taxon>
        <taxon>Viridiplantae</taxon>
        <taxon>Streptophyta</taxon>
        <taxon>Embryophyta</taxon>
        <taxon>Tracheophyta</taxon>
        <taxon>Spermatophyta</taxon>
        <taxon>Magnoliopsida</taxon>
        <taxon>eudicotyledons</taxon>
        <taxon>Gunneridae</taxon>
        <taxon>Pentapetalae</taxon>
        <taxon>rosids</taxon>
        <taxon>fabids</taxon>
        <taxon>Malpighiales</taxon>
        <taxon>Salicaceae</taxon>
        <taxon>Saliceae</taxon>
        <taxon>Populus</taxon>
    </lineage>
</organism>
<dbReference type="SUPFAM" id="SSF81383">
    <property type="entry name" value="F-box domain"/>
    <property type="match status" value="1"/>
</dbReference>
<protein>
    <recommendedName>
        <fullName evidence="1">F-box domain-containing protein</fullName>
    </recommendedName>
</protein>
<dbReference type="InterPro" id="IPR001810">
    <property type="entry name" value="F-box_dom"/>
</dbReference>
<dbReference type="PANTHER" id="PTHR32212:SF260">
    <property type="entry name" value="LEUCINE-RICH REPEAT DOMAIN SUPERFAMILY, F-BOX-LIKE DOMAIN SUPERFAMILY"/>
    <property type="match status" value="1"/>
</dbReference>
<gene>
    <name evidence="2" type="ORF">H0E87_002276</name>
</gene>
<dbReference type="PANTHER" id="PTHR32212">
    <property type="entry name" value="CYCLIN-LIKE F-BOX"/>
    <property type="match status" value="1"/>
</dbReference>
<dbReference type="AlphaFoldDB" id="A0A8T2ZUY2"/>
<proteinExistence type="predicted"/>
<dbReference type="InterPro" id="IPR036047">
    <property type="entry name" value="F-box-like_dom_sf"/>
</dbReference>
<dbReference type="EMBL" id="JACEGQ020000001">
    <property type="protein sequence ID" value="KAH8521151.1"/>
    <property type="molecule type" value="Genomic_DNA"/>
</dbReference>
<evidence type="ECO:0000313" key="2">
    <source>
        <dbReference type="EMBL" id="KAH8521151.1"/>
    </source>
</evidence>
<reference evidence="2" key="1">
    <citation type="journal article" date="2021" name="J. Hered.">
        <title>Genome Assembly of Salicaceae Populus deltoides (Eastern Cottonwood) I-69 Based on Nanopore Sequencing and Hi-C Technologies.</title>
        <authorList>
            <person name="Bai S."/>
            <person name="Wu H."/>
            <person name="Zhang J."/>
            <person name="Pan Z."/>
            <person name="Zhao W."/>
            <person name="Li Z."/>
            <person name="Tong C."/>
        </authorList>
    </citation>
    <scope>NUCLEOTIDE SEQUENCE</scope>
    <source>
        <tissue evidence="2">Leaf</tissue>
    </source>
</reference>
<evidence type="ECO:0000259" key="1">
    <source>
        <dbReference type="PROSITE" id="PS50181"/>
    </source>
</evidence>
<name>A0A8T2ZUY2_POPDE</name>
<dbReference type="Pfam" id="PF00646">
    <property type="entry name" value="F-box"/>
    <property type="match status" value="1"/>
</dbReference>
<comment type="caution">
    <text evidence="2">The sequence shown here is derived from an EMBL/GenBank/DDBJ whole genome shotgun (WGS) entry which is preliminary data.</text>
</comment>
<dbReference type="Proteomes" id="UP000807159">
    <property type="component" value="Chromosome 1"/>
</dbReference>
<dbReference type="CDD" id="cd22160">
    <property type="entry name" value="F-box_AtFBL13-like"/>
    <property type="match status" value="1"/>
</dbReference>
<keyword evidence="3" id="KW-1185">Reference proteome</keyword>